<keyword evidence="7" id="KW-1185">Reference proteome</keyword>
<comment type="similarity">
    <text evidence="1">Belongs to the LysR transcriptional regulatory family.</text>
</comment>
<feature type="domain" description="HTH lysR-type" evidence="5">
    <location>
        <begin position="2"/>
        <end position="59"/>
    </location>
</feature>
<dbReference type="PROSITE" id="PS50931">
    <property type="entry name" value="HTH_LYSR"/>
    <property type="match status" value="1"/>
</dbReference>
<keyword evidence="2" id="KW-0805">Transcription regulation</keyword>
<reference evidence="7" key="1">
    <citation type="submission" date="2020-02" db="EMBL/GenBank/DDBJ databases">
        <title>Streptomyces sp. ASO4wet.</title>
        <authorList>
            <person name="Risdian C."/>
            <person name="Landwehr W."/>
            <person name="Schupp P."/>
            <person name="Wink J."/>
        </authorList>
    </citation>
    <scope>NUCLEOTIDE SEQUENCE [LARGE SCALE GENOMIC DNA]</scope>
    <source>
        <strain evidence="7">ASO4wet</strain>
    </source>
</reference>
<dbReference type="Gene3D" id="1.10.10.10">
    <property type="entry name" value="Winged helix-like DNA-binding domain superfamily/Winged helix DNA-binding domain"/>
    <property type="match status" value="1"/>
</dbReference>
<dbReference type="Gene3D" id="3.40.190.10">
    <property type="entry name" value="Periplasmic binding protein-like II"/>
    <property type="match status" value="2"/>
</dbReference>
<evidence type="ECO:0000256" key="2">
    <source>
        <dbReference type="ARBA" id="ARBA00023015"/>
    </source>
</evidence>
<dbReference type="SUPFAM" id="SSF46785">
    <property type="entry name" value="Winged helix' DNA-binding domain"/>
    <property type="match status" value="1"/>
</dbReference>
<dbReference type="AlphaFoldDB" id="A0A7T1WU72"/>
<name>A0A7T1WU72_9ACTN</name>
<dbReference type="InterPro" id="IPR000847">
    <property type="entry name" value="LysR_HTH_N"/>
</dbReference>
<evidence type="ECO:0000313" key="6">
    <source>
        <dbReference type="EMBL" id="QPP08892.1"/>
    </source>
</evidence>
<dbReference type="KEGG" id="sbat:G4Z16_23555"/>
<dbReference type="RefSeq" id="WP_197352670.1">
    <property type="nucleotide sequence ID" value="NZ_CP048882.1"/>
</dbReference>
<dbReference type="PANTHER" id="PTHR30126:SF39">
    <property type="entry name" value="HTH-TYPE TRANSCRIPTIONAL REGULATOR CYSL"/>
    <property type="match status" value="1"/>
</dbReference>
<keyword evidence="4" id="KW-0804">Transcription</keyword>
<proteinExistence type="inferred from homology"/>
<evidence type="ECO:0000259" key="5">
    <source>
        <dbReference type="PROSITE" id="PS50931"/>
    </source>
</evidence>
<keyword evidence="3" id="KW-0238">DNA-binding</keyword>
<dbReference type="EMBL" id="CP048882">
    <property type="protein sequence ID" value="QPP08892.1"/>
    <property type="molecule type" value="Genomic_DNA"/>
</dbReference>
<dbReference type="Pfam" id="PF03466">
    <property type="entry name" value="LysR_substrate"/>
    <property type="match status" value="1"/>
</dbReference>
<dbReference type="PRINTS" id="PR00039">
    <property type="entry name" value="HTHLYSR"/>
</dbReference>
<dbReference type="PANTHER" id="PTHR30126">
    <property type="entry name" value="HTH-TYPE TRANSCRIPTIONAL REGULATOR"/>
    <property type="match status" value="1"/>
</dbReference>
<dbReference type="InterPro" id="IPR036388">
    <property type="entry name" value="WH-like_DNA-bd_sf"/>
</dbReference>
<accession>A0A7T1WU72</accession>
<dbReference type="Proteomes" id="UP000595046">
    <property type="component" value="Chromosome"/>
</dbReference>
<gene>
    <name evidence="6" type="ORF">G4Z16_23555</name>
</gene>
<organism evidence="6 7">
    <name type="scientific">Streptomyces bathyalis</name>
    <dbReference type="NCBI Taxonomy" id="2710756"/>
    <lineage>
        <taxon>Bacteria</taxon>
        <taxon>Bacillati</taxon>
        <taxon>Actinomycetota</taxon>
        <taxon>Actinomycetes</taxon>
        <taxon>Kitasatosporales</taxon>
        <taxon>Streptomycetaceae</taxon>
        <taxon>Streptomyces</taxon>
    </lineage>
</organism>
<evidence type="ECO:0000256" key="1">
    <source>
        <dbReference type="ARBA" id="ARBA00009437"/>
    </source>
</evidence>
<protein>
    <submittedName>
        <fullName evidence="6">LysR family transcriptional regulator</fullName>
    </submittedName>
</protein>
<dbReference type="GO" id="GO:0003700">
    <property type="term" value="F:DNA-binding transcription factor activity"/>
    <property type="evidence" value="ECO:0007669"/>
    <property type="project" value="InterPro"/>
</dbReference>
<dbReference type="InterPro" id="IPR036390">
    <property type="entry name" value="WH_DNA-bd_sf"/>
</dbReference>
<dbReference type="CDD" id="cd05466">
    <property type="entry name" value="PBP2_LTTR_substrate"/>
    <property type="match status" value="1"/>
</dbReference>
<dbReference type="GO" id="GO:0000976">
    <property type="term" value="F:transcription cis-regulatory region binding"/>
    <property type="evidence" value="ECO:0007669"/>
    <property type="project" value="TreeGrafter"/>
</dbReference>
<evidence type="ECO:0000256" key="4">
    <source>
        <dbReference type="ARBA" id="ARBA00023163"/>
    </source>
</evidence>
<dbReference type="Pfam" id="PF00126">
    <property type="entry name" value="HTH_1"/>
    <property type="match status" value="1"/>
</dbReference>
<evidence type="ECO:0000313" key="7">
    <source>
        <dbReference type="Proteomes" id="UP000595046"/>
    </source>
</evidence>
<dbReference type="InterPro" id="IPR005119">
    <property type="entry name" value="LysR_subst-bd"/>
</dbReference>
<evidence type="ECO:0000256" key="3">
    <source>
        <dbReference type="ARBA" id="ARBA00023125"/>
    </source>
</evidence>
<dbReference type="SUPFAM" id="SSF53850">
    <property type="entry name" value="Periplasmic binding protein-like II"/>
    <property type="match status" value="1"/>
</dbReference>
<sequence>MPDLGLLATFLEIYRGGSITAAAARRGLSQPAVSGQLARLEEQFGEPLFVRSRRGAVPTERAYELARRIGTHLDELNDALGSAGEGQAGHRGTVHLAGPSDLMAMRVVPALAPLTARGLRLRITLGLAEELLAALAAARVDLVVSAVRPRLENVVATPFADEEFLLVGPPGLARTVDQGRLAEEPVRALAHLPLVAYGEELPIVRRYWRSEFGRRPPNPLAVTVPDLRAVLAAVIAGAGVSVLPRYLAEPALASGSVETLHQPQVRPLNTLYLAARAGAPANPAAAVVRRQLAERSREWDLL</sequence>